<protein>
    <submittedName>
        <fullName evidence="1">Uncharacterized protein</fullName>
    </submittedName>
</protein>
<dbReference type="Proteomes" id="UP000539957">
    <property type="component" value="Unassembled WGS sequence"/>
</dbReference>
<sequence>MLLGLVIAGMLTAAPQDLPRFTMTPEPGDALKAELFRLTPDDPEAQVRVLLGADEADAEAFSVQAAGPLMMMYRAAVGPAGGLVLYAGPEADHRPDAACLLTRNPDGEHNNSRRATEWCLSFILKTAPTLNIPPAPL</sequence>
<dbReference type="AlphaFoldDB" id="A0A7W7IN66"/>
<dbReference type="RefSeq" id="WP_184267712.1">
    <property type="nucleotide sequence ID" value="NZ_JACHKY010000002.1"/>
</dbReference>
<evidence type="ECO:0000313" key="2">
    <source>
        <dbReference type="Proteomes" id="UP000539957"/>
    </source>
</evidence>
<accession>A0A7W7IN66</accession>
<proteinExistence type="predicted"/>
<gene>
    <name evidence="1" type="ORF">HNP32_000971</name>
</gene>
<organism evidence="1 2">
    <name type="scientific">Brevundimonas bullata</name>
    <dbReference type="NCBI Taxonomy" id="13160"/>
    <lineage>
        <taxon>Bacteria</taxon>
        <taxon>Pseudomonadati</taxon>
        <taxon>Pseudomonadota</taxon>
        <taxon>Alphaproteobacteria</taxon>
        <taxon>Caulobacterales</taxon>
        <taxon>Caulobacteraceae</taxon>
        <taxon>Brevundimonas</taxon>
    </lineage>
</organism>
<evidence type="ECO:0000313" key="1">
    <source>
        <dbReference type="EMBL" id="MBB4797247.1"/>
    </source>
</evidence>
<reference evidence="1 2" key="1">
    <citation type="submission" date="2020-08" db="EMBL/GenBank/DDBJ databases">
        <title>Functional genomics of gut bacteria from endangered species of beetles.</title>
        <authorList>
            <person name="Carlos-Shanley C."/>
        </authorList>
    </citation>
    <scope>NUCLEOTIDE SEQUENCE [LARGE SCALE GENOMIC DNA]</scope>
    <source>
        <strain evidence="1 2">S00123</strain>
    </source>
</reference>
<dbReference type="EMBL" id="JACHKY010000002">
    <property type="protein sequence ID" value="MBB4797247.1"/>
    <property type="molecule type" value="Genomic_DNA"/>
</dbReference>
<name>A0A7W7IN66_9CAUL</name>
<comment type="caution">
    <text evidence="1">The sequence shown here is derived from an EMBL/GenBank/DDBJ whole genome shotgun (WGS) entry which is preliminary data.</text>
</comment>
<keyword evidence="2" id="KW-1185">Reference proteome</keyword>